<accession>A0ABR1D690</accession>
<proteinExistence type="predicted"/>
<protein>
    <submittedName>
        <fullName evidence="1">Uncharacterized protein</fullName>
    </submittedName>
</protein>
<comment type="caution">
    <text evidence="1">The sequence shown here is derived from an EMBL/GenBank/DDBJ whole genome shotgun (WGS) entry which is preliminary data.</text>
</comment>
<reference evidence="1 2" key="1">
    <citation type="submission" date="2023-08" db="EMBL/GenBank/DDBJ databases">
        <title>A Necator americanus chromosomal reference genome.</title>
        <authorList>
            <person name="Ilik V."/>
            <person name="Petrzelkova K.J."/>
            <person name="Pardy F."/>
            <person name="Fuh T."/>
            <person name="Niatou-Singa F.S."/>
            <person name="Gouil Q."/>
            <person name="Baker L."/>
            <person name="Ritchie M.E."/>
            <person name="Jex A.R."/>
            <person name="Gazzola D."/>
            <person name="Li H."/>
            <person name="Toshio Fujiwara R."/>
            <person name="Zhan B."/>
            <person name="Aroian R.V."/>
            <person name="Pafco B."/>
            <person name="Schwarz E.M."/>
        </authorList>
    </citation>
    <scope>NUCLEOTIDE SEQUENCE [LARGE SCALE GENOMIC DNA]</scope>
    <source>
        <strain evidence="1 2">Aroian</strain>
        <tissue evidence="1">Whole animal</tissue>
    </source>
</reference>
<evidence type="ECO:0000313" key="2">
    <source>
        <dbReference type="Proteomes" id="UP001303046"/>
    </source>
</evidence>
<gene>
    <name evidence="1" type="primary">Necator_chrIII.g12995</name>
    <name evidence="1" type="ORF">RB195_012228</name>
</gene>
<keyword evidence="2" id="KW-1185">Reference proteome</keyword>
<organism evidence="1 2">
    <name type="scientific">Necator americanus</name>
    <name type="common">Human hookworm</name>
    <dbReference type="NCBI Taxonomy" id="51031"/>
    <lineage>
        <taxon>Eukaryota</taxon>
        <taxon>Metazoa</taxon>
        <taxon>Ecdysozoa</taxon>
        <taxon>Nematoda</taxon>
        <taxon>Chromadorea</taxon>
        <taxon>Rhabditida</taxon>
        <taxon>Rhabditina</taxon>
        <taxon>Rhabditomorpha</taxon>
        <taxon>Strongyloidea</taxon>
        <taxon>Ancylostomatidae</taxon>
        <taxon>Bunostominae</taxon>
        <taxon>Necator</taxon>
    </lineage>
</organism>
<dbReference type="Proteomes" id="UP001303046">
    <property type="component" value="Unassembled WGS sequence"/>
</dbReference>
<evidence type="ECO:0000313" key="1">
    <source>
        <dbReference type="EMBL" id="KAK6745989.1"/>
    </source>
</evidence>
<dbReference type="PROSITE" id="PS51257">
    <property type="entry name" value="PROKAR_LIPOPROTEIN"/>
    <property type="match status" value="1"/>
</dbReference>
<dbReference type="EMBL" id="JAVFWL010000003">
    <property type="protein sequence ID" value="KAK6745989.1"/>
    <property type="molecule type" value="Genomic_DNA"/>
</dbReference>
<sequence>MTGAKRGPTTIVNVTFYCSASSAVACTTTLSFTSSRLDRYLDFRHCQVSGGEVAVSRGRRILAHGTCQKRTQHDLLIEERNGMQKRRRGPDGGSSTIIAKFFEEGFDEKIRIFLYSDSVLNVVKYVIWTNVVEMVHDSFILTLSCLIPMCIDDDAIFANDIYYGNHRWSTGSELILVSVCALKESCKLEETSAYLMSLEAVVGFYHHIVLYIIVMCQNDCNTSSRIRVPGAHIHA</sequence>
<name>A0ABR1D690_NECAM</name>